<gene>
    <name evidence="8" type="ORF">D8M05_03240</name>
</gene>
<evidence type="ECO:0000256" key="6">
    <source>
        <dbReference type="SAM" id="Phobius"/>
    </source>
</evidence>
<keyword evidence="4 6" id="KW-0472">Membrane</keyword>
<keyword evidence="2 6" id="KW-0812">Transmembrane</keyword>
<keyword evidence="1" id="KW-1003">Cell membrane</keyword>
<evidence type="ECO:0000256" key="5">
    <source>
        <dbReference type="SAM" id="Coils"/>
    </source>
</evidence>
<dbReference type="Pfam" id="PF06305">
    <property type="entry name" value="LapA_dom"/>
    <property type="match status" value="1"/>
</dbReference>
<evidence type="ECO:0000256" key="1">
    <source>
        <dbReference type="ARBA" id="ARBA00022475"/>
    </source>
</evidence>
<organism evidence="8 9">
    <name type="scientific">Oceanobacillus bengalensis</name>
    <dbReference type="NCBI Taxonomy" id="1435466"/>
    <lineage>
        <taxon>Bacteria</taxon>
        <taxon>Bacillati</taxon>
        <taxon>Bacillota</taxon>
        <taxon>Bacilli</taxon>
        <taxon>Bacillales</taxon>
        <taxon>Bacillaceae</taxon>
        <taxon>Oceanobacillus</taxon>
    </lineage>
</organism>
<dbReference type="Proteomes" id="UP000281813">
    <property type="component" value="Unassembled WGS sequence"/>
</dbReference>
<feature type="transmembrane region" description="Helical" evidence="6">
    <location>
        <begin position="7"/>
        <end position="26"/>
    </location>
</feature>
<evidence type="ECO:0000313" key="8">
    <source>
        <dbReference type="EMBL" id="RKQ17915.1"/>
    </source>
</evidence>
<dbReference type="RefSeq" id="WP_121128593.1">
    <property type="nucleotide sequence ID" value="NZ_JBHUFK010000023.1"/>
</dbReference>
<accession>A0A494Z6I3</accession>
<reference evidence="8 9" key="1">
    <citation type="journal article" date="2015" name="Antonie Van Leeuwenhoek">
        <title>Oceanobacillus bengalensis sp. nov., a bacterium isolated from seawater of the Bay of Bengal.</title>
        <authorList>
            <person name="Yongchang O."/>
            <person name="Xiang W."/>
            <person name="Wang G."/>
        </authorList>
    </citation>
    <scope>NUCLEOTIDE SEQUENCE [LARGE SCALE GENOMIC DNA]</scope>
    <source>
        <strain evidence="8 9">MCCC 1K00260</strain>
    </source>
</reference>
<proteinExistence type="predicted"/>
<protein>
    <submittedName>
        <fullName evidence="8">DUF1049 domain-containing protein</fullName>
    </submittedName>
</protein>
<dbReference type="PANTHER" id="PTHR41335">
    <property type="entry name" value="MEMBRANE PROTEIN-RELATED"/>
    <property type="match status" value="1"/>
</dbReference>
<keyword evidence="9" id="KW-1185">Reference proteome</keyword>
<evidence type="ECO:0000256" key="2">
    <source>
        <dbReference type="ARBA" id="ARBA00022692"/>
    </source>
</evidence>
<keyword evidence="5" id="KW-0175">Coiled coil</keyword>
<evidence type="ECO:0000256" key="3">
    <source>
        <dbReference type="ARBA" id="ARBA00022989"/>
    </source>
</evidence>
<evidence type="ECO:0000313" key="9">
    <source>
        <dbReference type="Proteomes" id="UP000281813"/>
    </source>
</evidence>
<name>A0A494Z6I3_9BACI</name>
<sequence length="106" mass="11867">MKGQTYVILAIVFVIIVAVFAIMNVAPVEVDYLFWSGESPLILVILFSVLMGGIITAAVGAVKMYQLKREIKKLKSENIELNNKLEEHGLNLEEIETDKNQTENTN</sequence>
<dbReference type="OrthoDB" id="2990728at2"/>
<dbReference type="EMBL" id="RBZO01000003">
    <property type="protein sequence ID" value="RKQ17915.1"/>
    <property type="molecule type" value="Genomic_DNA"/>
</dbReference>
<dbReference type="InterPro" id="IPR010445">
    <property type="entry name" value="LapA_dom"/>
</dbReference>
<comment type="caution">
    <text evidence="8">The sequence shown here is derived from an EMBL/GenBank/DDBJ whole genome shotgun (WGS) entry which is preliminary data.</text>
</comment>
<evidence type="ECO:0000259" key="7">
    <source>
        <dbReference type="Pfam" id="PF06305"/>
    </source>
</evidence>
<dbReference type="GO" id="GO:0005886">
    <property type="term" value="C:plasma membrane"/>
    <property type="evidence" value="ECO:0007669"/>
    <property type="project" value="InterPro"/>
</dbReference>
<feature type="coiled-coil region" evidence="5">
    <location>
        <begin position="64"/>
        <end position="105"/>
    </location>
</feature>
<evidence type="ECO:0000256" key="4">
    <source>
        <dbReference type="ARBA" id="ARBA00023136"/>
    </source>
</evidence>
<feature type="transmembrane region" description="Helical" evidence="6">
    <location>
        <begin position="41"/>
        <end position="65"/>
    </location>
</feature>
<dbReference type="PANTHER" id="PTHR41335:SF1">
    <property type="entry name" value="MEMBRANE PROTEIN"/>
    <property type="match status" value="1"/>
</dbReference>
<dbReference type="AlphaFoldDB" id="A0A494Z6I3"/>
<keyword evidence="3 6" id="KW-1133">Transmembrane helix</keyword>
<feature type="domain" description="Lipopolysaccharide assembly protein A" evidence="7">
    <location>
        <begin position="24"/>
        <end position="86"/>
    </location>
</feature>